<dbReference type="GO" id="GO:0016757">
    <property type="term" value="F:glycosyltransferase activity"/>
    <property type="evidence" value="ECO:0007669"/>
    <property type="project" value="TreeGrafter"/>
</dbReference>
<proteinExistence type="predicted"/>
<dbReference type="AlphaFoldDB" id="V5JAG5"/>
<sequence>MSMRAYFFWEAGRDLRFGTRSNQYGALLARSLRRHGIHLEPGDYAFGADWLERSRPEYSVLHLNWLDRFYTQEGPDGALAQYTRFAEALIHAKRMGYRIVWTLHNLFPHERPHPELDRLVNLLVAREADAVIAHCRYGAEQLTRRYGVDTVHVIPHGHYMDIFPDEVVRPEARARLGIGDDRFVYVFFGNLRGYKGLEELIAAFRHVARPRDLLMLMMKTNARAPGLLARLTAAAGGDPSIRIETSDFFPEEEFQYYLNAADVAVLPFREVMTSGSAIQALGFGLPVVLPRRGCMADLIDDSMGVLYEPGALPAAMRRVRDMDLQAAGRAARAQAKRLDWNDIGDRIADLYRGAGDAR</sequence>
<name>V5JAG5_UNCXX</name>
<protein>
    <submittedName>
        <fullName evidence="2">Glycosyl transferase</fullName>
    </submittedName>
</protein>
<keyword evidence="2" id="KW-0808">Transferase</keyword>
<dbReference type="PANTHER" id="PTHR45947">
    <property type="entry name" value="SULFOQUINOVOSYL TRANSFERASE SQD2"/>
    <property type="match status" value="1"/>
</dbReference>
<evidence type="ECO:0000313" key="2">
    <source>
        <dbReference type="EMBL" id="AGH13580.1"/>
    </source>
</evidence>
<dbReference type="SUPFAM" id="SSF53756">
    <property type="entry name" value="UDP-Glycosyltransferase/glycogen phosphorylase"/>
    <property type="match status" value="1"/>
</dbReference>
<dbReference type="Gene3D" id="3.40.50.2000">
    <property type="entry name" value="Glycogen Phosphorylase B"/>
    <property type="match status" value="2"/>
</dbReference>
<evidence type="ECO:0000259" key="1">
    <source>
        <dbReference type="Pfam" id="PF13439"/>
    </source>
</evidence>
<dbReference type="PANTHER" id="PTHR45947:SF3">
    <property type="entry name" value="SULFOQUINOVOSYL TRANSFERASE SQD2"/>
    <property type="match status" value="1"/>
</dbReference>
<dbReference type="EMBL" id="JX946308">
    <property type="protein sequence ID" value="AGH13580.1"/>
    <property type="molecule type" value="Genomic_DNA"/>
</dbReference>
<dbReference type="Pfam" id="PF13439">
    <property type="entry name" value="Glyco_transf_4"/>
    <property type="match status" value="1"/>
</dbReference>
<feature type="domain" description="Glycosyltransferase subfamily 4-like N-terminal" evidence="1">
    <location>
        <begin position="52"/>
        <end position="157"/>
    </location>
</feature>
<dbReference type="InterPro" id="IPR028098">
    <property type="entry name" value="Glyco_trans_4-like_N"/>
</dbReference>
<organism evidence="2">
    <name type="scientific">bacterium symbiont of Plakortis simplex pPSA11D7</name>
    <dbReference type="NCBI Taxonomy" id="1256903"/>
    <lineage>
        <taxon>Bacteria</taxon>
    </lineage>
</organism>
<accession>V5JAG5</accession>
<dbReference type="Pfam" id="PF13692">
    <property type="entry name" value="Glyco_trans_1_4"/>
    <property type="match status" value="1"/>
</dbReference>
<dbReference type="InterPro" id="IPR050194">
    <property type="entry name" value="Glycosyltransferase_grp1"/>
</dbReference>
<reference evidence="2" key="1">
    <citation type="journal article" date="2013" name="Environ. Microbiol. Rep.">
        <title>Polyketide genes in the marine sponge Plakortis simplex: a new group of mono-modular type I polyketide synthases from sponge symbionts.</title>
        <authorList>
            <person name="Della Sala G."/>
            <person name="Hochmuth T."/>
            <person name="Costantino V."/>
            <person name="Teta R."/>
            <person name="Gerwick W."/>
            <person name="Gerwick L."/>
            <person name="Piel J."/>
            <person name="Mangoni A."/>
        </authorList>
    </citation>
    <scope>NUCLEOTIDE SEQUENCE</scope>
</reference>